<proteinExistence type="predicted"/>
<dbReference type="EMBL" id="JBBNAG010000010">
    <property type="protein sequence ID" value="KAK9100784.1"/>
    <property type="molecule type" value="Genomic_DNA"/>
</dbReference>
<evidence type="ECO:0000313" key="2">
    <source>
        <dbReference type="EMBL" id="KAK9100784.1"/>
    </source>
</evidence>
<gene>
    <name evidence="2" type="ORF">Scep_024214</name>
</gene>
<evidence type="ECO:0000313" key="3">
    <source>
        <dbReference type="Proteomes" id="UP001419268"/>
    </source>
</evidence>
<sequence length="141" mass="15725">MANQREGGDDSDSSSPHVVSVKDFRRLSDRVVEQGQANFMPDMTMRMPHLHKMLSVIAPVEILIDVTPSLTKNYRKRKRSKRMKRMSEESSSSGLEMPVTTAVRCVHVSPLAPTMASRFPSMSSVVIVPPTFVPKFVSLPP</sequence>
<keyword evidence="3" id="KW-1185">Reference proteome</keyword>
<evidence type="ECO:0000256" key="1">
    <source>
        <dbReference type="SAM" id="MobiDB-lite"/>
    </source>
</evidence>
<dbReference type="AlphaFoldDB" id="A0AAP0HY70"/>
<reference evidence="2 3" key="1">
    <citation type="submission" date="2024-01" db="EMBL/GenBank/DDBJ databases">
        <title>Genome assemblies of Stephania.</title>
        <authorList>
            <person name="Yang L."/>
        </authorList>
    </citation>
    <scope>NUCLEOTIDE SEQUENCE [LARGE SCALE GENOMIC DNA]</scope>
    <source>
        <strain evidence="2">JXDWG</strain>
        <tissue evidence="2">Leaf</tissue>
    </source>
</reference>
<feature type="region of interest" description="Disordered" evidence="1">
    <location>
        <begin position="1"/>
        <end position="22"/>
    </location>
</feature>
<organism evidence="2 3">
    <name type="scientific">Stephania cephalantha</name>
    <dbReference type="NCBI Taxonomy" id="152367"/>
    <lineage>
        <taxon>Eukaryota</taxon>
        <taxon>Viridiplantae</taxon>
        <taxon>Streptophyta</taxon>
        <taxon>Embryophyta</taxon>
        <taxon>Tracheophyta</taxon>
        <taxon>Spermatophyta</taxon>
        <taxon>Magnoliopsida</taxon>
        <taxon>Ranunculales</taxon>
        <taxon>Menispermaceae</taxon>
        <taxon>Menispermoideae</taxon>
        <taxon>Cissampelideae</taxon>
        <taxon>Stephania</taxon>
    </lineage>
</organism>
<protein>
    <submittedName>
        <fullName evidence="2">Uncharacterized protein</fullName>
    </submittedName>
</protein>
<name>A0AAP0HY70_9MAGN</name>
<feature type="compositionally biased region" description="Basic residues" evidence="1">
    <location>
        <begin position="74"/>
        <end position="84"/>
    </location>
</feature>
<dbReference type="Proteomes" id="UP001419268">
    <property type="component" value="Unassembled WGS sequence"/>
</dbReference>
<feature type="region of interest" description="Disordered" evidence="1">
    <location>
        <begin position="74"/>
        <end position="97"/>
    </location>
</feature>
<comment type="caution">
    <text evidence="2">The sequence shown here is derived from an EMBL/GenBank/DDBJ whole genome shotgun (WGS) entry which is preliminary data.</text>
</comment>
<accession>A0AAP0HY70</accession>